<accession>L0KX94</accession>
<proteinExistence type="predicted"/>
<dbReference type="InterPro" id="IPR012340">
    <property type="entry name" value="NA-bd_OB-fold"/>
</dbReference>
<dbReference type="KEGG" id="mhz:Metho_0429"/>
<dbReference type="GeneID" id="14407535"/>
<gene>
    <name evidence="2" type="ordered locus">Metho_0429</name>
</gene>
<evidence type="ECO:0000256" key="1">
    <source>
        <dbReference type="ARBA" id="ARBA00023125"/>
    </source>
</evidence>
<dbReference type="PANTHER" id="PTHR13356:SF8">
    <property type="entry name" value="REPLICATION PROTEIN A"/>
    <property type="match status" value="1"/>
</dbReference>
<dbReference type="SUPFAM" id="SSF50249">
    <property type="entry name" value="Nucleic acid-binding proteins"/>
    <property type="match status" value="3"/>
</dbReference>
<dbReference type="FunFam" id="2.40.50.140:FF:000301">
    <property type="entry name" value="Replication protein A"/>
    <property type="match status" value="2"/>
</dbReference>
<dbReference type="CDD" id="cd04491">
    <property type="entry name" value="SoSSB_OBF"/>
    <property type="match status" value="2"/>
</dbReference>
<name>L0KX94_METHD</name>
<dbReference type="OrthoDB" id="335252at2157"/>
<dbReference type="Proteomes" id="UP000010866">
    <property type="component" value="Chromosome"/>
</dbReference>
<keyword evidence="1 2" id="KW-0238">DNA-binding</keyword>
<dbReference type="InterPro" id="IPR051231">
    <property type="entry name" value="SOSS-B"/>
</dbReference>
<evidence type="ECO:0000313" key="2">
    <source>
        <dbReference type="EMBL" id="AGB48698.1"/>
    </source>
</evidence>
<evidence type="ECO:0000313" key="3">
    <source>
        <dbReference type="Proteomes" id="UP000010866"/>
    </source>
</evidence>
<dbReference type="HOGENOM" id="CLU_031172_0_0_2"/>
<dbReference type="RefSeq" id="WP_015323867.1">
    <property type="nucleotide sequence ID" value="NC_019977.1"/>
</dbReference>
<dbReference type="Gene3D" id="2.40.50.140">
    <property type="entry name" value="Nucleic acid-binding proteins"/>
    <property type="match status" value="2"/>
</dbReference>
<protein>
    <submittedName>
        <fullName evidence="2">Single-stranded DNA-binding protein</fullName>
    </submittedName>
</protein>
<dbReference type="GO" id="GO:0000724">
    <property type="term" value="P:double-strand break repair via homologous recombination"/>
    <property type="evidence" value="ECO:0007669"/>
    <property type="project" value="TreeGrafter"/>
</dbReference>
<reference evidence="3" key="1">
    <citation type="submission" date="2012-02" db="EMBL/GenBank/DDBJ databases">
        <title>Complete sequence of chromosome of Methanomethylovorans hollandica DSM 15978.</title>
        <authorList>
            <person name="Lucas S."/>
            <person name="Copeland A."/>
            <person name="Lapidus A."/>
            <person name="Glavina del Rio T."/>
            <person name="Dalin E."/>
            <person name="Tice H."/>
            <person name="Bruce D."/>
            <person name="Goodwin L."/>
            <person name="Pitluck S."/>
            <person name="Peters L."/>
            <person name="Mikhailova N."/>
            <person name="Held B."/>
            <person name="Kyrpides N."/>
            <person name="Mavromatis K."/>
            <person name="Ivanova N."/>
            <person name="Brettin T."/>
            <person name="Detter J.C."/>
            <person name="Han C."/>
            <person name="Larimer F."/>
            <person name="Land M."/>
            <person name="Hauser L."/>
            <person name="Markowitz V."/>
            <person name="Cheng J.-F."/>
            <person name="Hugenholtz P."/>
            <person name="Woyke T."/>
            <person name="Wu D."/>
            <person name="Spring S."/>
            <person name="Schroeder M."/>
            <person name="Brambilla E."/>
            <person name="Klenk H.-P."/>
            <person name="Eisen J.A."/>
        </authorList>
    </citation>
    <scope>NUCLEOTIDE SEQUENCE [LARGE SCALE GENOMIC DNA]</scope>
    <source>
        <strain evidence="3">DSM 15978 / NBRC 107637 / DMS1</strain>
    </source>
</reference>
<dbReference type="GO" id="GO:0003677">
    <property type="term" value="F:DNA binding"/>
    <property type="evidence" value="ECO:0007669"/>
    <property type="project" value="UniProtKB-KW"/>
</dbReference>
<dbReference type="STRING" id="867904.Metho_0429"/>
<dbReference type="GO" id="GO:0010212">
    <property type="term" value="P:response to ionizing radiation"/>
    <property type="evidence" value="ECO:0007669"/>
    <property type="project" value="TreeGrafter"/>
</dbReference>
<dbReference type="AlphaFoldDB" id="L0KX94"/>
<keyword evidence="3" id="KW-1185">Reference proteome</keyword>
<sequence length="416" mass="46362">MNTMVTEIKNKFQELGVDIPVEKIEERLDKLIVKFKVPQEEAKRSVVNFFLKEYSISKDQFYGGKGETSFVKVADISEDGKWVNVKCKVVQLWENTHGSISQVGLLADETATIKFISWAAAEVPVVEEGKTYIFKNIVCSEWNGKMEVNLNKTSSIEETSDDIHVESRTPGVAPLVKVAEISDEGKWVDLKGKIVQLWDNNNESISQVGLIGDETATIKFIKWARAEIPVELTEGNNYLFRNAVTSEWNGKLEITLNKSSSIEEISDEIEVKTREDAVLTAAMVDVQLGSGLIKRCPQCNRSLTKGACAEHGKVDGVYDLRLKAVLDTGTIAQDILLKREVTEEISGITLEEAIAMAADALDQGVVLEAMKQKLVGKYYTVSGPRVDRYILVESIKRESILDHELLAELINEAEVF</sequence>
<dbReference type="EMBL" id="CP003362">
    <property type="protein sequence ID" value="AGB48698.1"/>
    <property type="molecule type" value="Genomic_DNA"/>
</dbReference>
<dbReference type="PANTHER" id="PTHR13356">
    <property type="entry name" value="OB FOLD NUCLEIC ACID BINDING PROTEIN-RELATED"/>
    <property type="match status" value="1"/>
</dbReference>
<organism evidence="2 3">
    <name type="scientific">Methanomethylovorans hollandica (strain DSM 15978 / NBRC 107637 / DMS1)</name>
    <dbReference type="NCBI Taxonomy" id="867904"/>
    <lineage>
        <taxon>Archaea</taxon>
        <taxon>Methanobacteriati</taxon>
        <taxon>Methanobacteriota</taxon>
        <taxon>Stenosarchaea group</taxon>
        <taxon>Methanomicrobia</taxon>
        <taxon>Methanosarcinales</taxon>
        <taxon>Methanosarcinaceae</taxon>
        <taxon>Methanomethylovorans</taxon>
    </lineage>
</organism>